<accession>A0AA37TI42</accession>
<dbReference type="GO" id="GO:0000160">
    <property type="term" value="P:phosphorelay signal transduction system"/>
    <property type="evidence" value="ECO:0007669"/>
    <property type="project" value="InterPro"/>
</dbReference>
<dbReference type="SUPFAM" id="SSF52172">
    <property type="entry name" value="CheY-like"/>
    <property type="match status" value="1"/>
</dbReference>
<evidence type="ECO:0000256" key="1">
    <source>
        <dbReference type="PROSITE-ProRule" id="PRU00169"/>
    </source>
</evidence>
<gene>
    <name evidence="3" type="ORF">GCM10007890_19740</name>
</gene>
<comment type="caution">
    <text evidence="3">The sequence shown here is derived from an EMBL/GenBank/DDBJ whole genome shotgun (WGS) entry which is preliminary data.</text>
</comment>
<name>A0AA37TI42_9HYPH</name>
<dbReference type="InterPro" id="IPR011006">
    <property type="entry name" value="CheY-like_superfamily"/>
</dbReference>
<feature type="domain" description="Response regulatory" evidence="2">
    <location>
        <begin position="5"/>
        <end position="116"/>
    </location>
</feature>
<proteinExistence type="predicted"/>
<keyword evidence="4" id="KW-1185">Reference proteome</keyword>
<evidence type="ECO:0000259" key="2">
    <source>
        <dbReference type="PROSITE" id="PS50110"/>
    </source>
</evidence>
<evidence type="ECO:0000313" key="3">
    <source>
        <dbReference type="EMBL" id="GLS69961.1"/>
    </source>
</evidence>
<dbReference type="PROSITE" id="PS50110">
    <property type="entry name" value="RESPONSE_REGULATORY"/>
    <property type="match status" value="1"/>
</dbReference>
<sequence>MTGRCILVVEDEYLIAMQVKRWLLAAGAEVIGPVPIVEQALDLIEDRCPDQAVLDINLGDGATSYPVADALAALGVSYLFATGDVRPAHTCLHRQRPRLAKPFDQSDLVQAVANLAPRAR</sequence>
<organism evidence="3 4">
    <name type="scientific">Methylobacterium tardum</name>
    <dbReference type="NCBI Taxonomy" id="374432"/>
    <lineage>
        <taxon>Bacteria</taxon>
        <taxon>Pseudomonadati</taxon>
        <taxon>Pseudomonadota</taxon>
        <taxon>Alphaproteobacteria</taxon>
        <taxon>Hyphomicrobiales</taxon>
        <taxon>Methylobacteriaceae</taxon>
        <taxon>Methylobacterium</taxon>
    </lineage>
</organism>
<dbReference type="SMART" id="SM00448">
    <property type="entry name" value="REC"/>
    <property type="match status" value="1"/>
</dbReference>
<feature type="modified residue" description="4-aspartylphosphate" evidence="1">
    <location>
        <position position="55"/>
    </location>
</feature>
<evidence type="ECO:0000313" key="4">
    <source>
        <dbReference type="Proteomes" id="UP001157440"/>
    </source>
</evidence>
<dbReference type="AlphaFoldDB" id="A0AA37TI42"/>
<dbReference type="Gene3D" id="3.40.50.2300">
    <property type="match status" value="1"/>
</dbReference>
<dbReference type="InterPro" id="IPR001789">
    <property type="entry name" value="Sig_transdc_resp-reg_receiver"/>
</dbReference>
<reference evidence="4" key="1">
    <citation type="journal article" date="2019" name="Int. J. Syst. Evol. Microbiol.">
        <title>The Global Catalogue of Microorganisms (GCM) 10K type strain sequencing project: providing services to taxonomists for standard genome sequencing and annotation.</title>
        <authorList>
            <consortium name="The Broad Institute Genomics Platform"/>
            <consortium name="The Broad Institute Genome Sequencing Center for Infectious Disease"/>
            <person name="Wu L."/>
            <person name="Ma J."/>
        </authorList>
    </citation>
    <scope>NUCLEOTIDE SEQUENCE [LARGE SCALE GENOMIC DNA]</scope>
    <source>
        <strain evidence="4">NBRC 103632</strain>
    </source>
</reference>
<protein>
    <submittedName>
        <fullName evidence="3">Response regulator</fullName>
    </submittedName>
</protein>
<dbReference type="Proteomes" id="UP001157440">
    <property type="component" value="Unassembled WGS sequence"/>
</dbReference>
<dbReference type="EMBL" id="BSPL01000013">
    <property type="protein sequence ID" value="GLS69961.1"/>
    <property type="molecule type" value="Genomic_DNA"/>
</dbReference>
<keyword evidence="1" id="KW-0597">Phosphoprotein</keyword>